<sequence>MSEFIWQLPNNRDARYADATPRKRGERLAGDAAPFTAGVSDPRGTRFNYLDYLHQIARAAELTGFDGIRIQNHPDGDEPWIVAGYLAPSTRRLKLLTEFDAARGSAVYAAKNAMSFQRFTGNRFAWQIGSVADGQLRRQLGDRAQDADLLPRIDEFLTVAKGVITQTGFSFKGRFFEVLDGGFTGPLGGHPVPAIYLSGTSAEAYQLSAAQADVHVFDAQPLAQLLPLLNELAAIAKANQRELKFGLRLDVLARESQEEAEFDARRLAEQSAWQGGVDDDLWLGLGSVHGDAKGTLVGSYAQVAERLAGYAEAGIHSFLLGAAPHLEEAYRVGENLLPRLRAHLPRDARVA</sequence>
<proteinExistence type="inferred from homology"/>
<reference evidence="7 8" key="1">
    <citation type="submission" date="2018-06" db="EMBL/GenBank/DDBJ databases">
        <title>Three novel Pseudomonas species isolated from symptomatic oak.</title>
        <authorList>
            <person name="Bueno-Gonzalez V."/>
            <person name="Brady C."/>
        </authorList>
    </citation>
    <scope>NUCLEOTIDE SEQUENCE [LARGE SCALE GENOMIC DNA]</scope>
    <source>
        <strain evidence="7 8">P6B</strain>
    </source>
</reference>
<dbReference type="PANTHER" id="PTHR42847:SF4">
    <property type="entry name" value="ALKANESULFONATE MONOOXYGENASE-RELATED"/>
    <property type="match status" value="1"/>
</dbReference>
<dbReference type="InterPro" id="IPR011251">
    <property type="entry name" value="Luciferase-like_dom"/>
</dbReference>
<dbReference type="RefSeq" id="WP_131199330.1">
    <property type="nucleotide sequence ID" value="NZ_QJUL01000061.1"/>
</dbReference>
<dbReference type="SUPFAM" id="SSF51679">
    <property type="entry name" value="Bacterial luciferase-like"/>
    <property type="match status" value="1"/>
</dbReference>
<dbReference type="GO" id="GO:0046306">
    <property type="term" value="P:alkanesulfonate catabolic process"/>
    <property type="evidence" value="ECO:0007669"/>
    <property type="project" value="TreeGrafter"/>
</dbReference>
<comment type="caution">
    <text evidence="7">The sequence shown here is derived from an EMBL/GenBank/DDBJ whole genome shotgun (WGS) entry which is preliminary data.</text>
</comment>
<accession>A0A4Q9QUD7</accession>
<gene>
    <name evidence="7" type="ORF">DNK44_24595</name>
</gene>
<evidence type="ECO:0000256" key="3">
    <source>
        <dbReference type="ARBA" id="ARBA00022643"/>
    </source>
</evidence>
<evidence type="ECO:0000256" key="1">
    <source>
        <dbReference type="ARBA" id="ARBA00007044"/>
    </source>
</evidence>
<dbReference type="PANTHER" id="PTHR42847">
    <property type="entry name" value="ALKANESULFONATE MONOOXYGENASE"/>
    <property type="match status" value="1"/>
</dbReference>
<comment type="similarity">
    <text evidence="1">Belongs to the SsuD family.</text>
</comment>
<evidence type="ECO:0000256" key="4">
    <source>
        <dbReference type="ARBA" id="ARBA00023002"/>
    </source>
</evidence>
<dbReference type="Proteomes" id="UP000293172">
    <property type="component" value="Unassembled WGS sequence"/>
</dbReference>
<evidence type="ECO:0000256" key="2">
    <source>
        <dbReference type="ARBA" id="ARBA00022630"/>
    </source>
</evidence>
<name>A0A4Q9QUD7_9GAMM</name>
<evidence type="ECO:0000259" key="6">
    <source>
        <dbReference type="Pfam" id="PF00296"/>
    </source>
</evidence>
<dbReference type="AlphaFoldDB" id="A0A4Q9QUD7"/>
<evidence type="ECO:0000313" key="8">
    <source>
        <dbReference type="Proteomes" id="UP000293172"/>
    </source>
</evidence>
<dbReference type="GO" id="GO:0008726">
    <property type="term" value="F:alkanesulfonate monooxygenase activity"/>
    <property type="evidence" value="ECO:0007669"/>
    <property type="project" value="TreeGrafter"/>
</dbReference>
<dbReference type="InterPro" id="IPR036661">
    <property type="entry name" value="Luciferase-like_sf"/>
</dbReference>
<evidence type="ECO:0000313" key="7">
    <source>
        <dbReference type="EMBL" id="TBU85204.1"/>
    </source>
</evidence>
<dbReference type="InterPro" id="IPR050172">
    <property type="entry name" value="SsuD_RutA_monooxygenase"/>
</dbReference>
<keyword evidence="2" id="KW-0285">Flavoprotein</keyword>
<dbReference type="EMBL" id="QJUL01000061">
    <property type="protein sequence ID" value="TBU85204.1"/>
    <property type="molecule type" value="Genomic_DNA"/>
</dbReference>
<dbReference type="OrthoDB" id="9814695at2"/>
<dbReference type="Gene3D" id="3.20.20.30">
    <property type="entry name" value="Luciferase-like domain"/>
    <property type="match status" value="1"/>
</dbReference>
<feature type="domain" description="Luciferase-like" evidence="6">
    <location>
        <begin position="45"/>
        <end position="316"/>
    </location>
</feature>
<protein>
    <submittedName>
        <fullName evidence="7">Alkanesulfonate monooxygenase</fullName>
    </submittedName>
</protein>
<keyword evidence="3" id="KW-0288">FMN</keyword>
<evidence type="ECO:0000256" key="5">
    <source>
        <dbReference type="ARBA" id="ARBA00023033"/>
    </source>
</evidence>
<keyword evidence="5 7" id="KW-0503">Monooxygenase</keyword>
<organism evidence="7 8">
    <name type="scientific">Phytopseudomonas dryadis</name>
    <dbReference type="NCBI Taxonomy" id="2487520"/>
    <lineage>
        <taxon>Bacteria</taxon>
        <taxon>Pseudomonadati</taxon>
        <taxon>Pseudomonadota</taxon>
        <taxon>Gammaproteobacteria</taxon>
        <taxon>Pseudomonadales</taxon>
        <taxon>Pseudomonadaceae</taxon>
        <taxon>Phytopseudomonas</taxon>
    </lineage>
</organism>
<keyword evidence="4" id="KW-0560">Oxidoreductase</keyword>
<dbReference type="Pfam" id="PF00296">
    <property type="entry name" value="Bac_luciferase"/>
    <property type="match status" value="1"/>
</dbReference>